<dbReference type="EMBL" id="PEXU01000042">
    <property type="protein sequence ID" value="PIS42459.1"/>
    <property type="molecule type" value="Genomic_DNA"/>
</dbReference>
<dbReference type="InterPro" id="IPR014717">
    <property type="entry name" value="Transl_elong_EF1B/ribsomal_bS6"/>
</dbReference>
<accession>A0A2H0YVZ2</accession>
<keyword evidence="1" id="KW-0812">Transmembrane</keyword>
<dbReference type="InterPro" id="IPR007445">
    <property type="entry name" value="PilO"/>
</dbReference>
<keyword evidence="1" id="KW-0472">Membrane</keyword>
<evidence type="ECO:0000313" key="2">
    <source>
        <dbReference type="EMBL" id="PIS42459.1"/>
    </source>
</evidence>
<keyword evidence="1" id="KW-1133">Transmembrane helix</keyword>
<evidence type="ECO:0000256" key="1">
    <source>
        <dbReference type="SAM" id="Phobius"/>
    </source>
</evidence>
<dbReference type="GO" id="GO:0043683">
    <property type="term" value="P:type IV pilus assembly"/>
    <property type="evidence" value="ECO:0007669"/>
    <property type="project" value="InterPro"/>
</dbReference>
<proteinExistence type="predicted"/>
<dbReference type="AlphaFoldDB" id="A0A2H0YVZ2"/>
<dbReference type="Pfam" id="PF04350">
    <property type="entry name" value="PilO"/>
    <property type="match status" value="1"/>
</dbReference>
<protein>
    <recommendedName>
        <fullName evidence="4">Type 4a pilus biogenesis protein PilO</fullName>
    </recommendedName>
</protein>
<feature type="transmembrane region" description="Helical" evidence="1">
    <location>
        <begin position="9"/>
        <end position="31"/>
    </location>
</feature>
<reference evidence="2 3" key="1">
    <citation type="submission" date="2017-09" db="EMBL/GenBank/DDBJ databases">
        <title>Depth-based differentiation of microbial function through sediment-hosted aquifers and enrichment of novel symbionts in the deep terrestrial subsurface.</title>
        <authorList>
            <person name="Probst A.J."/>
            <person name="Ladd B."/>
            <person name="Jarett J.K."/>
            <person name="Geller-Mcgrath D.E."/>
            <person name="Sieber C.M."/>
            <person name="Emerson J.B."/>
            <person name="Anantharaman K."/>
            <person name="Thomas B.C."/>
            <person name="Malmstrom R."/>
            <person name="Stieglmeier M."/>
            <person name="Klingl A."/>
            <person name="Woyke T."/>
            <person name="Ryan C.M."/>
            <person name="Banfield J.F."/>
        </authorList>
    </citation>
    <scope>NUCLEOTIDE SEQUENCE [LARGE SCALE GENOMIC DNA]</scope>
    <source>
        <strain evidence="2">CG08_land_8_20_14_0_20_40_16</strain>
    </source>
</reference>
<dbReference type="Proteomes" id="UP000231542">
    <property type="component" value="Unassembled WGS sequence"/>
</dbReference>
<dbReference type="GO" id="GO:0043107">
    <property type="term" value="P:type IV pilus-dependent motility"/>
    <property type="evidence" value="ECO:0007669"/>
    <property type="project" value="InterPro"/>
</dbReference>
<comment type="caution">
    <text evidence="2">The sequence shown here is derived from an EMBL/GenBank/DDBJ whole genome shotgun (WGS) entry which is preliminary data.</text>
</comment>
<name>A0A2H0YVZ2_9BACT</name>
<organism evidence="2 3">
    <name type="scientific">Candidatus Kerfeldbacteria bacterium CG08_land_8_20_14_0_20_40_16</name>
    <dbReference type="NCBI Taxonomy" id="2014244"/>
    <lineage>
        <taxon>Bacteria</taxon>
        <taxon>Candidatus Kerfeldiibacteriota</taxon>
    </lineage>
</organism>
<gene>
    <name evidence="2" type="ORF">COT24_03385</name>
</gene>
<dbReference type="Gene3D" id="3.30.70.60">
    <property type="match status" value="1"/>
</dbReference>
<sequence length="187" mass="21624">MKITPKIKLYILTSFFFLIIIIIIVFIVLPFQKKIEVLSQNIYDQRVNYEFIFQQRQNIVRLEREIKEIESNKEKITPAIFSRNETLELITALEALAQNNGLKDQVLNLSNPTPLDSGLMVSALGIDFTTTYQELVNWMQEINRKPFYVIIESINASAKFSKLSNEVDLTTSNSLISVNITAKVYWL</sequence>
<evidence type="ECO:0008006" key="4">
    <source>
        <dbReference type="Google" id="ProtNLM"/>
    </source>
</evidence>
<evidence type="ECO:0000313" key="3">
    <source>
        <dbReference type="Proteomes" id="UP000231542"/>
    </source>
</evidence>